<comment type="caution">
    <text evidence="3">The sequence shown here is derived from an EMBL/GenBank/DDBJ whole genome shotgun (WGS) entry which is preliminary data.</text>
</comment>
<evidence type="ECO:0000313" key="3">
    <source>
        <dbReference type="EMBL" id="MFC5729308.1"/>
    </source>
</evidence>
<sequence length="106" mass="10746">MKKLKTLVLVGALGGIVAAVAKKLQAGGAGTGSSWQSATGSRPSASEPPPAPMDVDAAPEEVLVDNAPAPADLPDELPEDSAERLAPDPLTDPLPEVTGEDDEPRL</sequence>
<evidence type="ECO:0000313" key="4">
    <source>
        <dbReference type="Proteomes" id="UP001596072"/>
    </source>
</evidence>
<proteinExistence type="predicted"/>
<gene>
    <name evidence="3" type="ORF">ACFPQB_10290</name>
</gene>
<feature type="signal peptide" evidence="2">
    <location>
        <begin position="1"/>
        <end position="21"/>
    </location>
</feature>
<dbReference type="EMBL" id="JBHSNS010000003">
    <property type="protein sequence ID" value="MFC5729308.1"/>
    <property type="molecule type" value="Genomic_DNA"/>
</dbReference>
<evidence type="ECO:0000256" key="1">
    <source>
        <dbReference type="SAM" id="MobiDB-lite"/>
    </source>
</evidence>
<dbReference type="Proteomes" id="UP001596072">
    <property type="component" value="Unassembled WGS sequence"/>
</dbReference>
<accession>A0ABW0ZH21</accession>
<dbReference type="RefSeq" id="WP_136432397.1">
    <property type="nucleotide sequence ID" value="NZ_JBHSNS010000003.1"/>
</dbReference>
<name>A0ABW0ZH21_9ACTN</name>
<organism evidence="3 4">
    <name type="scientific">Nocardioides vastitatis</name>
    <dbReference type="NCBI Taxonomy" id="2568655"/>
    <lineage>
        <taxon>Bacteria</taxon>
        <taxon>Bacillati</taxon>
        <taxon>Actinomycetota</taxon>
        <taxon>Actinomycetes</taxon>
        <taxon>Propionibacteriales</taxon>
        <taxon>Nocardioidaceae</taxon>
        <taxon>Nocardioides</taxon>
    </lineage>
</organism>
<feature type="chain" id="PRO_5045260162" evidence="2">
    <location>
        <begin position="22"/>
        <end position="106"/>
    </location>
</feature>
<feature type="region of interest" description="Disordered" evidence="1">
    <location>
        <begin position="26"/>
        <end position="106"/>
    </location>
</feature>
<keyword evidence="2" id="KW-0732">Signal</keyword>
<protein>
    <submittedName>
        <fullName evidence="3">Uncharacterized protein</fullName>
    </submittedName>
</protein>
<reference evidence="4" key="1">
    <citation type="journal article" date="2019" name="Int. J. Syst. Evol. Microbiol.">
        <title>The Global Catalogue of Microorganisms (GCM) 10K type strain sequencing project: providing services to taxonomists for standard genome sequencing and annotation.</title>
        <authorList>
            <consortium name="The Broad Institute Genomics Platform"/>
            <consortium name="The Broad Institute Genome Sequencing Center for Infectious Disease"/>
            <person name="Wu L."/>
            <person name="Ma J."/>
        </authorList>
    </citation>
    <scope>NUCLEOTIDE SEQUENCE [LARGE SCALE GENOMIC DNA]</scope>
    <source>
        <strain evidence="4">YIM 94188</strain>
    </source>
</reference>
<evidence type="ECO:0000256" key="2">
    <source>
        <dbReference type="SAM" id="SignalP"/>
    </source>
</evidence>
<keyword evidence="4" id="KW-1185">Reference proteome</keyword>
<feature type="compositionally biased region" description="Polar residues" evidence="1">
    <location>
        <begin position="32"/>
        <end position="42"/>
    </location>
</feature>